<dbReference type="SUPFAM" id="SSF51182">
    <property type="entry name" value="RmlC-like cupins"/>
    <property type="match status" value="1"/>
</dbReference>
<feature type="non-terminal residue" evidence="4">
    <location>
        <position position="1"/>
    </location>
</feature>
<dbReference type="Gene3D" id="2.60.120.10">
    <property type="entry name" value="Jelly Rolls"/>
    <property type="match status" value="2"/>
</dbReference>
<dbReference type="InterPro" id="IPR003829">
    <property type="entry name" value="Pirin_N_dom"/>
</dbReference>
<dbReference type="AlphaFoldDB" id="A0A382Z8E4"/>
<evidence type="ECO:0000313" key="4">
    <source>
        <dbReference type="EMBL" id="SVD91784.1"/>
    </source>
</evidence>
<dbReference type="EMBL" id="UINC01181867">
    <property type="protein sequence ID" value="SVD91784.1"/>
    <property type="molecule type" value="Genomic_DNA"/>
</dbReference>
<organism evidence="4">
    <name type="scientific">marine metagenome</name>
    <dbReference type="NCBI Taxonomy" id="408172"/>
    <lineage>
        <taxon>unclassified sequences</taxon>
        <taxon>metagenomes</taxon>
        <taxon>ecological metagenomes</taxon>
    </lineage>
</organism>
<dbReference type="InterPro" id="IPR012093">
    <property type="entry name" value="Pirin"/>
</dbReference>
<evidence type="ECO:0000259" key="3">
    <source>
        <dbReference type="Pfam" id="PF17954"/>
    </source>
</evidence>
<sequence length="150" mass="17151">AGEIQIMSAGKGITHSEHNLEDEETLLFQIWVQPNISNIQPRWDNINIHLETKRGIHPLASGEEKFKNSQILNIHQDATLYVLNGEIDDNFKHELEPERHIYLVVAKGSVDINAHQANERDGVRIIDERNINFIFQGDSELIILDLPNIT</sequence>
<dbReference type="InterPro" id="IPR041602">
    <property type="entry name" value="Quercetinase_C"/>
</dbReference>
<name>A0A382Z8E4_9ZZZZ</name>
<gene>
    <name evidence="4" type="ORF">METZ01_LOCUS444638</name>
</gene>
<evidence type="ECO:0008006" key="5">
    <source>
        <dbReference type="Google" id="ProtNLM"/>
    </source>
</evidence>
<dbReference type="Pfam" id="PF17954">
    <property type="entry name" value="Pirin_C_2"/>
    <property type="match status" value="1"/>
</dbReference>
<protein>
    <recommendedName>
        <fullName evidence="5">Pirin N-terminal domain-containing protein</fullName>
    </recommendedName>
</protein>
<proteinExistence type="inferred from homology"/>
<accession>A0A382Z8E4</accession>
<evidence type="ECO:0000256" key="1">
    <source>
        <dbReference type="ARBA" id="ARBA00008416"/>
    </source>
</evidence>
<evidence type="ECO:0000259" key="2">
    <source>
        <dbReference type="Pfam" id="PF02678"/>
    </source>
</evidence>
<dbReference type="Pfam" id="PF02678">
    <property type="entry name" value="Pirin"/>
    <property type="match status" value="1"/>
</dbReference>
<feature type="domain" description="Quercetin 2,3-dioxygenase C-terminal cupin" evidence="3">
    <location>
        <begin position="69"/>
        <end position="146"/>
    </location>
</feature>
<dbReference type="InterPro" id="IPR011051">
    <property type="entry name" value="RmlC_Cupin_sf"/>
</dbReference>
<dbReference type="PANTHER" id="PTHR43212:SF3">
    <property type="entry name" value="QUERCETIN 2,3-DIOXYGENASE"/>
    <property type="match status" value="1"/>
</dbReference>
<comment type="similarity">
    <text evidence="1">Belongs to the pirin family.</text>
</comment>
<dbReference type="PANTHER" id="PTHR43212">
    <property type="entry name" value="QUERCETIN 2,3-DIOXYGENASE"/>
    <property type="match status" value="1"/>
</dbReference>
<dbReference type="InterPro" id="IPR014710">
    <property type="entry name" value="RmlC-like_jellyroll"/>
</dbReference>
<reference evidence="4" key="1">
    <citation type="submission" date="2018-05" db="EMBL/GenBank/DDBJ databases">
        <authorList>
            <person name="Lanie J.A."/>
            <person name="Ng W.-L."/>
            <person name="Kazmierczak K.M."/>
            <person name="Andrzejewski T.M."/>
            <person name="Davidsen T.M."/>
            <person name="Wayne K.J."/>
            <person name="Tettelin H."/>
            <person name="Glass J.I."/>
            <person name="Rusch D."/>
            <person name="Podicherti R."/>
            <person name="Tsui H.-C.T."/>
            <person name="Winkler M.E."/>
        </authorList>
    </citation>
    <scope>NUCLEOTIDE SEQUENCE</scope>
</reference>
<feature type="domain" description="Pirin N-terminal" evidence="2">
    <location>
        <begin position="1"/>
        <end position="32"/>
    </location>
</feature>